<dbReference type="SUPFAM" id="SSF48726">
    <property type="entry name" value="Immunoglobulin"/>
    <property type="match status" value="1"/>
</dbReference>
<evidence type="ECO:0000259" key="2">
    <source>
        <dbReference type="PROSITE" id="PS50835"/>
    </source>
</evidence>
<feature type="non-terminal residue" evidence="3">
    <location>
        <position position="635"/>
    </location>
</feature>
<comment type="caution">
    <text evidence="3">The sequence shown here is derived from an EMBL/GenBank/DDBJ whole genome shotgun (WGS) entry which is preliminary data.</text>
</comment>
<dbReference type="PROSITE" id="PS50835">
    <property type="entry name" value="IG_LIKE"/>
    <property type="match status" value="1"/>
</dbReference>
<reference evidence="3" key="1">
    <citation type="submission" date="2013-05" db="EMBL/GenBank/DDBJ databases">
        <authorList>
            <person name="Yim A.K.Y."/>
            <person name="Chan T.F."/>
            <person name="Ji K.M."/>
            <person name="Liu X.Y."/>
            <person name="Zhou J.W."/>
            <person name="Li R.Q."/>
            <person name="Yang K.Y."/>
            <person name="Li J."/>
            <person name="Li M."/>
            <person name="Law P.T.W."/>
            <person name="Wu Y.L."/>
            <person name="Cai Z.L."/>
            <person name="Qin H."/>
            <person name="Bao Y."/>
            <person name="Leung R.K.K."/>
            <person name="Ng P.K.S."/>
            <person name="Zou J."/>
            <person name="Zhong X.J."/>
            <person name="Ran P.X."/>
            <person name="Zhong N.S."/>
            <person name="Liu Z.G."/>
            <person name="Tsui S.K.W."/>
        </authorList>
    </citation>
    <scope>NUCLEOTIDE SEQUENCE</scope>
    <source>
        <strain evidence="3">Derf</strain>
        <tissue evidence="3">Whole organism</tissue>
    </source>
</reference>
<protein>
    <recommendedName>
        <fullName evidence="2">Ig-like domain-containing protein</fullName>
    </recommendedName>
</protein>
<dbReference type="InterPro" id="IPR003598">
    <property type="entry name" value="Ig_sub2"/>
</dbReference>
<proteinExistence type="predicted"/>
<dbReference type="SMART" id="SM00408">
    <property type="entry name" value="IGc2"/>
    <property type="match status" value="1"/>
</dbReference>
<dbReference type="InterPro" id="IPR013783">
    <property type="entry name" value="Ig-like_fold"/>
</dbReference>
<feature type="domain" description="Ig-like" evidence="2">
    <location>
        <begin position="302"/>
        <end position="371"/>
    </location>
</feature>
<name>A0A922I6I7_DERFA</name>
<evidence type="ECO:0000313" key="3">
    <source>
        <dbReference type="EMBL" id="KAH9522193.1"/>
    </source>
</evidence>
<dbReference type="InterPro" id="IPR036179">
    <property type="entry name" value="Ig-like_dom_sf"/>
</dbReference>
<dbReference type="AlphaFoldDB" id="A0A922I6I7"/>
<dbReference type="PANTHER" id="PTHR23278">
    <property type="entry name" value="SIDESTEP PROTEIN"/>
    <property type="match status" value="1"/>
</dbReference>
<gene>
    <name evidence="3" type="ORF">DERF_005791</name>
</gene>
<accession>A0A922I6I7</accession>
<feature type="region of interest" description="Disordered" evidence="1">
    <location>
        <begin position="48"/>
        <end position="71"/>
    </location>
</feature>
<feature type="region of interest" description="Disordered" evidence="1">
    <location>
        <begin position="83"/>
        <end position="109"/>
    </location>
</feature>
<organism evidence="3 4">
    <name type="scientific">Dermatophagoides farinae</name>
    <name type="common">American house dust mite</name>
    <dbReference type="NCBI Taxonomy" id="6954"/>
    <lineage>
        <taxon>Eukaryota</taxon>
        <taxon>Metazoa</taxon>
        <taxon>Ecdysozoa</taxon>
        <taxon>Arthropoda</taxon>
        <taxon>Chelicerata</taxon>
        <taxon>Arachnida</taxon>
        <taxon>Acari</taxon>
        <taxon>Acariformes</taxon>
        <taxon>Sarcoptiformes</taxon>
        <taxon>Astigmata</taxon>
        <taxon>Psoroptidia</taxon>
        <taxon>Analgoidea</taxon>
        <taxon>Pyroglyphidae</taxon>
        <taxon>Dermatophagoidinae</taxon>
        <taxon>Dermatophagoides</taxon>
    </lineage>
</organism>
<reference evidence="3" key="2">
    <citation type="journal article" date="2022" name="Res Sq">
        <title>Comparative Genomics Reveals Insights into the Divergent Evolution of Astigmatic Mites and Household Pest Adaptations.</title>
        <authorList>
            <person name="Xiong Q."/>
            <person name="Wan A.T.-Y."/>
            <person name="Liu X.-Y."/>
            <person name="Fung C.S.-H."/>
            <person name="Xiao X."/>
            <person name="Malainual N."/>
            <person name="Hou J."/>
            <person name="Wang L."/>
            <person name="Wang M."/>
            <person name="Yang K."/>
            <person name="Cui Y."/>
            <person name="Leung E."/>
            <person name="Nong W."/>
            <person name="Shin S.-K."/>
            <person name="Au S."/>
            <person name="Jeong K.Y."/>
            <person name="Chew F.T."/>
            <person name="Hui J."/>
            <person name="Leung T.F."/>
            <person name="Tungtrongchitr A."/>
            <person name="Zhong N."/>
            <person name="Liu Z."/>
            <person name="Tsui S."/>
        </authorList>
    </citation>
    <scope>NUCLEOTIDE SEQUENCE</scope>
    <source>
        <strain evidence="3">Derf</strain>
        <tissue evidence="3">Whole organism</tissue>
    </source>
</reference>
<dbReference type="Gene3D" id="2.60.40.10">
    <property type="entry name" value="Immunoglobulins"/>
    <property type="match status" value="1"/>
</dbReference>
<keyword evidence="4" id="KW-1185">Reference proteome</keyword>
<evidence type="ECO:0000256" key="1">
    <source>
        <dbReference type="SAM" id="MobiDB-lite"/>
    </source>
</evidence>
<sequence length="635" mass="73746">MNLKFQSLTTNNDDGHNHQQQQQQRQQSETKKQFRNCWKKLYHHRHHLWTTNNNNNNNNMTSNDDSNKKKINLKNSSNYKKQNSLNENLHSDDHLVPISNKNDDNNNKLTDSEKITIKTATTNNDDILMDSKKVNYHVSTSKEFQPKQQQSILSMKMFSSNNNHHHYQQQQQPNVGDDVNPTHVNIQPPIGSYLSDELKTEVVCRSYGARPFSLITWILNGVNVTELSDYDFEMNYTENTPKLKLMARIEQQQQQQRSLNNDESHNYQLYDEIISQIIIADQQISSHSSTNHRQINQLHTMEGQNITMDCLFRAKPNATVIRWSHNHDEIWQEKSGIEIERNRLRIINAQAQIHSGLYRCIVFNSEGRGLNAPHCSSMIMDSNDGSTMMTMNNQIIRHVHRGQAVNLSCPIDISSLMIIDHHQSLLLSNKNNNNNIKDQLNDEFEIVWTLNGQHSEYFIKSNVNHLIYRSSSSLSKKSDKKNLFINSDNQQQQQQRIILVNNAVLVIKNDTNIIDNVGHIQCWLRNKNHSNNNSSSSGTKSNLLPIVPPTRPCEFEIRLFVSQDNNDTNRSISSSLFSNDDDDRFRELIENQQQQYEYYSSNHHCQLSTKIRSNSNNYASEKSKIIVIRIECHIL</sequence>
<feature type="compositionally biased region" description="Polar residues" evidence="1">
    <location>
        <begin position="1"/>
        <end position="12"/>
    </location>
</feature>
<dbReference type="Proteomes" id="UP000790347">
    <property type="component" value="Unassembled WGS sequence"/>
</dbReference>
<feature type="compositionally biased region" description="Low complexity" evidence="1">
    <location>
        <begin position="50"/>
        <end position="64"/>
    </location>
</feature>
<dbReference type="PANTHER" id="PTHR23278:SF19">
    <property type="entry name" value="OBSCURIN"/>
    <property type="match status" value="1"/>
</dbReference>
<feature type="region of interest" description="Disordered" evidence="1">
    <location>
        <begin position="1"/>
        <end position="33"/>
    </location>
</feature>
<evidence type="ECO:0000313" key="4">
    <source>
        <dbReference type="Proteomes" id="UP000790347"/>
    </source>
</evidence>
<feature type="compositionally biased region" description="Basic and acidic residues" evidence="1">
    <location>
        <begin position="89"/>
        <end position="109"/>
    </location>
</feature>
<dbReference type="EMBL" id="ASGP02000002">
    <property type="protein sequence ID" value="KAH9522193.1"/>
    <property type="molecule type" value="Genomic_DNA"/>
</dbReference>
<dbReference type="InterPro" id="IPR007110">
    <property type="entry name" value="Ig-like_dom"/>
</dbReference>